<gene>
    <name evidence="2" type="ORF">OG327_31700</name>
</gene>
<evidence type="ECO:0000259" key="1">
    <source>
        <dbReference type="Pfam" id="PF03771"/>
    </source>
</evidence>
<proteinExistence type="predicted"/>
<dbReference type="InterPro" id="IPR005523">
    <property type="entry name" value="DUF317_SPDY"/>
</dbReference>
<protein>
    <submittedName>
        <fullName evidence="2">DUF317 domain-containing protein</fullName>
    </submittedName>
</protein>
<dbReference type="EMBL" id="CP108264">
    <property type="protein sequence ID" value="WTU77527.1"/>
    <property type="molecule type" value="Genomic_DNA"/>
</dbReference>
<evidence type="ECO:0000313" key="2">
    <source>
        <dbReference type="EMBL" id="WTU77527.1"/>
    </source>
</evidence>
<dbReference type="AlphaFoldDB" id="A0AAU2K0C0"/>
<feature type="domain" description="DUF317" evidence="1">
    <location>
        <begin position="55"/>
        <end position="117"/>
    </location>
</feature>
<accession>A0AAU2K0C0</accession>
<sequence>MTVDTAKPGFSTTIEALRLRTWRLGPGQPAMVIDQFTDEDFKLVVDDRADMHINSRDGRFYLGWFPTGRPGTDGDGWVIAVTGTAAAPGYRVTFDTETPAQVVAAVVAEVIATSAPVRSH</sequence>
<dbReference type="Pfam" id="PF03771">
    <property type="entry name" value="SPDY"/>
    <property type="match status" value="1"/>
</dbReference>
<reference evidence="2" key="1">
    <citation type="submission" date="2022-10" db="EMBL/GenBank/DDBJ databases">
        <title>The complete genomes of actinobacterial strains from the NBC collection.</title>
        <authorList>
            <person name="Joergensen T.S."/>
            <person name="Alvarez Arevalo M."/>
            <person name="Sterndorff E.B."/>
            <person name="Faurdal D."/>
            <person name="Vuksanovic O."/>
            <person name="Mourched A.-S."/>
            <person name="Charusanti P."/>
            <person name="Shaw S."/>
            <person name="Blin K."/>
            <person name="Weber T."/>
        </authorList>
    </citation>
    <scope>NUCLEOTIDE SEQUENCE</scope>
    <source>
        <strain evidence="2">NBC_00049</strain>
    </source>
</reference>
<name>A0AAU2K0C0_9ACTN</name>
<organism evidence="2">
    <name type="scientific">Streptomyces sp. NBC_00049</name>
    <dbReference type="NCBI Taxonomy" id="2903617"/>
    <lineage>
        <taxon>Bacteria</taxon>
        <taxon>Bacillati</taxon>
        <taxon>Actinomycetota</taxon>
        <taxon>Actinomycetes</taxon>
        <taxon>Kitasatosporales</taxon>
        <taxon>Streptomycetaceae</taxon>
        <taxon>Streptomyces</taxon>
    </lineage>
</organism>